<dbReference type="InterPro" id="IPR014710">
    <property type="entry name" value="RmlC-like_jellyroll"/>
</dbReference>
<dbReference type="Pfam" id="PF07883">
    <property type="entry name" value="Cupin_2"/>
    <property type="match status" value="1"/>
</dbReference>
<proteinExistence type="predicted"/>
<dbReference type="InterPro" id="IPR051610">
    <property type="entry name" value="GPI/OXD"/>
</dbReference>
<dbReference type="AlphaFoldDB" id="A0A923HQP6"/>
<dbReference type="EMBL" id="JACOFZ010000002">
    <property type="protein sequence ID" value="MBC3881525.1"/>
    <property type="molecule type" value="Genomic_DNA"/>
</dbReference>
<dbReference type="Gene3D" id="2.60.120.10">
    <property type="entry name" value="Jelly Rolls"/>
    <property type="match status" value="1"/>
</dbReference>
<gene>
    <name evidence="3" type="ORF">H8K36_09090</name>
</gene>
<dbReference type="Proteomes" id="UP000627446">
    <property type="component" value="Unassembled WGS sequence"/>
</dbReference>
<keyword evidence="4" id="KW-1185">Reference proteome</keyword>
<organism evidence="3 4">
    <name type="scientific">Undibacterium nitidum</name>
    <dbReference type="NCBI Taxonomy" id="2762298"/>
    <lineage>
        <taxon>Bacteria</taxon>
        <taxon>Pseudomonadati</taxon>
        <taxon>Pseudomonadota</taxon>
        <taxon>Betaproteobacteria</taxon>
        <taxon>Burkholderiales</taxon>
        <taxon>Oxalobacteraceae</taxon>
        <taxon>Undibacterium</taxon>
    </lineage>
</organism>
<dbReference type="CDD" id="cd02224">
    <property type="entry name" value="cupin_SPO2919-like"/>
    <property type="match status" value="1"/>
</dbReference>
<reference evidence="3" key="1">
    <citation type="submission" date="2020-08" db="EMBL/GenBank/DDBJ databases">
        <title>Novel species isolated from subtropical streams in China.</title>
        <authorList>
            <person name="Lu H."/>
        </authorList>
    </citation>
    <scope>NUCLEOTIDE SEQUENCE</scope>
    <source>
        <strain evidence="3">LX22W</strain>
    </source>
</reference>
<dbReference type="InterPro" id="IPR013096">
    <property type="entry name" value="Cupin_2"/>
</dbReference>
<evidence type="ECO:0000313" key="4">
    <source>
        <dbReference type="Proteomes" id="UP000627446"/>
    </source>
</evidence>
<evidence type="ECO:0000256" key="1">
    <source>
        <dbReference type="ARBA" id="ARBA00022723"/>
    </source>
</evidence>
<feature type="domain" description="Cupin type-2" evidence="2">
    <location>
        <begin position="51"/>
        <end position="122"/>
    </location>
</feature>
<evidence type="ECO:0000259" key="2">
    <source>
        <dbReference type="Pfam" id="PF07883"/>
    </source>
</evidence>
<dbReference type="InterPro" id="IPR011051">
    <property type="entry name" value="RmlC_Cupin_sf"/>
</dbReference>
<evidence type="ECO:0000313" key="3">
    <source>
        <dbReference type="EMBL" id="MBC3881525.1"/>
    </source>
</evidence>
<dbReference type="PANTHER" id="PTHR35848">
    <property type="entry name" value="OXALATE-BINDING PROTEIN"/>
    <property type="match status" value="1"/>
</dbReference>
<accession>A0A923HQP6</accession>
<name>A0A923HQP6_9BURK</name>
<dbReference type="SUPFAM" id="SSF51182">
    <property type="entry name" value="RmlC-like cupins"/>
    <property type="match status" value="1"/>
</dbReference>
<sequence length="157" mass="17039">MSNPAIALVSTDVAPRAKKSIYPEPFASRMEGREKRILGDLFGLTNFGVNLTTLAPKAVSALRHGHTKQDEFIYIVKGHPTLLNNAGKTVLAPGMCAGFKAGTDDAHCFVNETDEPVLYLEVGDRSAGDEVNYPDEDLKAVFQNGAWVFLHKDGSAY</sequence>
<dbReference type="PANTHER" id="PTHR35848:SF9">
    <property type="entry name" value="SLL1358 PROTEIN"/>
    <property type="match status" value="1"/>
</dbReference>
<comment type="caution">
    <text evidence="3">The sequence shown here is derived from an EMBL/GenBank/DDBJ whole genome shotgun (WGS) entry which is preliminary data.</text>
</comment>
<protein>
    <submittedName>
        <fullName evidence="3">Cupin domain-containing protein</fullName>
    </submittedName>
</protein>
<dbReference type="GO" id="GO:0046872">
    <property type="term" value="F:metal ion binding"/>
    <property type="evidence" value="ECO:0007669"/>
    <property type="project" value="UniProtKB-KW"/>
</dbReference>
<dbReference type="RefSeq" id="WP_186915973.1">
    <property type="nucleotide sequence ID" value="NZ_JACOFZ010000002.1"/>
</dbReference>
<keyword evidence="1" id="KW-0479">Metal-binding</keyword>